<feature type="domain" description="Cystatin" evidence="4">
    <location>
        <begin position="1"/>
        <end position="58"/>
    </location>
</feature>
<dbReference type="InterPro" id="IPR027214">
    <property type="entry name" value="Cystatin"/>
</dbReference>
<evidence type="ECO:0000256" key="1">
    <source>
        <dbReference type="ARBA" id="ARBA00022690"/>
    </source>
</evidence>
<sequence length="248" mass="28986">NSLLKFGRLMKTREQVVAGKMYYFTLEANDAGKTKVYEAKVWVKPWMNFKQLEEFKNPNEEDDLKHSPKEDVDMKHNQRKEKHNFGEMQSRGYCLGCLRFGSHLEAPFQYPFCPIALSILHAAQDKIIFAFVPIVPVDQNRPTTNLLLSGGIHDISEQELIKIKVELECRDSLARFAVDEHNKKTNSLLMFVRLVKTKEQLVAGRLYHFTLEAKDAAGKTKVYRAKVWVQRWINFKQLQEFKIYDDKD</sequence>
<feature type="non-terminal residue" evidence="5">
    <location>
        <position position="1"/>
    </location>
</feature>
<dbReference type="EMBL" id="JAMZMK010008639">
    <property type="protein sequence ID" value="KAI7739311.1"/>
    <property type="molecule type" value="Genomic_DNA"/>
</dbReference>
<keyword evidence="6" id="KW-1185">Reference proteome</keyword>
<keyword evidence="1 3" id="KW-0646">Protease inhibitor</keyword>
<reference evidence="5" key="1">
    <citation type="submission" date="2022-06" db="EMBL/GenBank/DDBJ databases">
        <title>Uncovering the hologenomic basis of an extraordinary plant invasion.</title>
        <authorList>
            <person name="Bieker V.C."/>
            <person name="Martin M.D."/>
            <person name="Gilbert T."/>
            <person name="Hodgins K."/>
            <person name="Battlay P."/>
            <person name="Petersen B."/>
            <person name="Wilson J."/>
        </authorList>
    </citation>
    <scope>NUCLEOTIDE SEQUENCE</scope>
    <source>
        <strain evidence="5">AA19_3_7</strain>
        <tissue evidence="5">Leaf</tissue>
    </source>
</reference>
<comment type="caution">
    <text evidence="5">The sequence shown here is derived from an EMBL/GenBank/DDBJ whole genome shotgun (WGS) entry which is preliminary data.</text>
</comment>
<evidence type="ECO:0000256" key="2">
    <source>
        <dbReference type="ARBA" id="ARBA00022704"/>
    </source>
</evidence>
<dbReference type="GO" id="GO:0004869">
    <property type="term" value="F:cysteine-type endopeptidase inhibitor activity"/>
    <property type="evidence" value="ECO:0007669"/>
    <property type="project" value="UniProtKB-KW"/>
</dbReference>
<dbReference type="Gene3D" id="3.10.450.10">
    <property type="match status" value="2"/>
</dbReference>
<feature type="domain" description="Cystatin" evidence="4">
    <location>
        <begin position="147"/>
        <end position="244"/>
    </location>
</feature>
<gene>
    <name evidence="5" type="ORF">M8C21_026646</name>
</gene>
<dbReference type="InterPro" id="IPR046350">
    <property type="entry name" value="Cystatin_sf"/>
</dbReference>
<dbReference type="InterPro" id="IPR000010">
    <property type="entry name" value="Cystatin_dom"/>
</dbReference>
<evidence type="ECO:0000256" key="3">
    <source>
        <dbReference type="RuleBase" id="RU362130"/>
    </source>
</evidence>
<dbReference type="InterPro" id="IPR018073">
    <property type="entry name" value="Prot_inh_cystat_CS"/>
</dbReference>
<evidence type="ECO:0000313" key="6">
    <source>
        <dbReference type="Proteomes" id="UP001206925"/>
    </source>
</evidence>
<dbReference type="Proteomes" id="UP001206925">
    <property type="component" value="Unassembled WGS sequence"/>
</dbReference>
<protein>
    <recommendedName>
        <fullName evidence="3">Cysteine proteinase inhibitor</fullName>
    </recommendedName>
</protein>
<dbReference type="PROSITE" id="PS00287">
    <property type="entry name" value="CYSTATIN"/>
    <property type="match status" value="2"/>
</dbReference>
<comment type="similarity">
    <text evidence="3">Belongs to the cystatin family. Phytocystatin subfamily.</text>
</comment>
<dbReference type="SUPFAM" id="SSF54403">
    <property type="entry name" value="Cystatin/monellin"/>
    <property type="match status" value="2"/>
</dbReference>
<evidence type="ECO:0000259" key="4">
    <source>
        <dbReference type="SMART" id="SM00043"/>
    </source>
</evidence>
<dbReference type="AlphaFoldDB" id="A0AAD5CF16"/>
<name>A0AAD5CF16_AMBAR</name>
<dbReference type="Pfam" id="PF16845">
    <property type="entry name" value="SQAPI"/>
    <property type="match status" value="2"/>
</dbReference>
<evidence type="ECO:0000313" key="5">
    <source>
        <dbReference type="EMBL" id="KAI7739311.1"/>
    </source>
</evidence>
<feature type="non-terminal residue" evidence="5">
    <location>
        <position position="248"/>
    </location>
</feature>
<accession>A0AAD5CF16</accession>
<keyword evidence="2 3" id="KW-0789">Thiol protease inhibitor</keyword>
<dbReference type="CDD" id="cd00042">
    <property type="entry name" value="CY"/>
    <property type="match status" value="2"/>
</dbReference>
<organism evidence="5 6">
    <name type="scientific">Ambrosia artemisiifolia</name>
    <name type="common">Common ragweed</name>
    <dbReference type="NCBI Taxonomy" id="4212"/>
    <lineage>
        <taxon>Eukaryota</taxon>
        <taxon>Viridiplantae</taxon>
        <taxon>Streptophyta</taxon>
        <taxon>Embryophyta</taxon>
        <taxon>Tracheophyta</taxon>
        <taxon>Spermatophyta</taxon>
        <taxon>Magnoliopsida</taxon>
        <taxon>eudicotyledons</taxon>
        <taxon>Gunneridae</taxon>
        <taxon>Pentapetalae</taxon>
        <taxon>asterids</taxon>
        <taxon>campanulids</taxon>
        <taxon>Asterales</taxon>
        <taxon>Asteraceae</taxon>
        <taxon>Asteroideae</taxon>
        <taxon>Heliantheae alliance</taxon>
        <taxon>Heliantheae</taxon>
        <taxon>Ambrosia</taxon>
    </lineage>
</organism>
<proteinExistence type="inferred from homology"/>
<dbReference type="PANTHER" id="PTHR11413">
    <property type="entry name" value="CYSTATIN FAMILY MEMBER"/>
    <property type="match status" value="1"/>
</dbReference>
<dbReference type="SMART" id="SM00043">
    <property type="entry name" value="CY"/>
    <property type="match status" value="2"/>
</dbReference>
<dbReference type="PANTHER" id="PTHR11413:SF110">
    <property type="entry name" value="CYSTEINE PROTEINASE INHIBITOR 6"/>
    <property type="match status" value="1"/>
</dbReference>